<feature type="transmembrane region" description="Helical" evidence="7">
    <location>
        <begin position="352"/>
        <end position="371"/>
    </location>
</feature>
<feature type="transmembrane region" description="Helical" evidence="7">
    <location>
        <begin position="244"/>
        <end position="262"/>
    </location>
</feature>
<reference evidence="9 10" key="1">
    <citation type="journal article" date="2022" name="Plant J.">
        <title>Strategies of tolerance reflected in two North American maple genomes.</title>
        <authorList>
            <person name="McEvoy S.L."/>
            <person name="Sezen U.U."/>
            <person name="Trouern-Trend A."/>
            <person name="McMahon S.M."/>
            <person name="Schaberg P.G."/>
            <person name="Yang J."/>
            <person name="Wegrzyn J.L."/>
            <person name="Swenson N.G."/>
        </authorList>
    </citation>
    <scope>NUCLEOTIDE SEQUENCE [LARGE SCALE GENOMIC DNA]</scope>
    <source>
        <strain evidence="9">91603</strain>
    </source>
</reference>
<dbReference type="InterPro" id="IPR030182">
    <property type="entry name" value="PUP_plant"/>
</dbReference>
<feature type="transmembrane region" description="Helical" evidence="7">
    <location>
        <begin position="377"/>
        <end position="397"/>
    </location>
</feature>
<evidence type="ECO:0000256" key="6">
    <source>
        <dbReference type="ARBA" id="ARBA00023136"/>
    </source>
</evidence>
<evidence type="ECO:0000313" key="9">
    <source>
        <dbReference type="EMBL" id="KAI9197797.1"/>
    </source>
</evidence>
<dbReference type="PANTHER" id="PTHR31376">
    <property type="entry name" value="OS09G0467300 PROTEIN-RELATED"/>
    <property type="match status" value="1"/>
</dbReference>
<keyword evidence="4 7" id="KW-0812">Transmembrane</keyword>
<keyword evidence="3 7" id="KW-0813">Transport</keyword>
<dbReference type="AlphaFoldDB" id="A0AAD5JS67"/>
<protein>
    <recommendedName>
        <fullName evidence="7">Probable purine permease</fullName>
    </recommendedName>
</protein>
<evidence type="ECO:0000256" key="7">
    <source>
        <dbReference type="RuleBase" id="RU368015"/>
    </source>
</evidence>
<dbReference type="Pfam" id="PF16913">
    <property type="entry name" value="PUNUT"/>
    <property type="match status" value="1"/>
</dbReference>
<dbReference type="GO" id="GO:0005345">
    <property type="term" value="F:purine nucleobase transmembrane transporter activity"/>
    <property type="evidence" value="ECO:0007669"/>
    <property type="project" value="UniProtKB-UniRule"/>
</dbReference>
<comment type="caution">
    <text evidence="9">The sequence shown here is derived from an EMBL/GenBank/DDBJ whole genome shotgun (WGS) entry which is preliminary data.</text>
</comment>
<dbReference type="InterPro" id="IPR037185">
    <property type="entry name" value="EmrE-like"/>
</dbReference>
<evidence type="ECO:0000256" key="2">
    <source>
        <dbReference type="ARBA" id="ARBA00006213"/>
    </source>
</evidence>
<proteinExistence type="inferred from homology"/>
<dbReference type="GO" id="GO:0016020">
    <property type="term" value="C:membrane"/>
    <property type="evidence" value="ECO:0007669"/>
    <property type="project" value="UniProtKB-SubCell"/>
</dbReference>
<dbReference type="GO" id="GO:0015211">
    <property type="term" value="F:purine nucleoside transmembrane transporter activity"/>
    <property type="evidence" value="ECO:0007669"/>
    <property type="project" value="UniProtKB-UniRule"/>
</dbReference>
<gene>
    <name evidence="9" type="ORF">LWI28_004715</name>
</gene>
<evidence type="ECO:0000256" key="5">
    <source>
        <dbReference type="ARBA" id="ARBA00022989"/>
    </source>
</evidence>
<accession>A0AAD5JS67</accession>
<sequence>MEILVQKPPPSSSKPLINPSQKHHFHQIPSSSSSSSTNTTSSSSSPPPQPPPSSLKSFPIMNNPTTQLDHQQQEDQKKKTTKGYMLLLVLNYVCLFLGSISSSLLSKFYFVHKGSSRWVSTWVQCAGFPLLLLPIFLPYCLKCTQRKPFSHFTPKILTLSILIGLALGLNNFLFSWGNSYLPVSTSALLLSSQLVFNLIFSVIIVKQRITFCNLNCVVLLTLSSVLLALGSTNDKQENLTKSKYFIGFFSTVGAGLLFALYLPVMESVYKKVYCYSMVMEMQLIMEFAATALATVGMAFSGGYSEMKRESLYVFDLGSDMYWVVVIGNVVTWQLCFMGTAGMVFLTSSITGGICMTAILAMNVVGGVAVYGDSFGGVKAVSTVLCGWGFCSYVYGMYVKMKDEKVKESEEKARENVVVDNEKVELMTINHNLSNKNNNNQEMVHHQIVTVVDDRV</sequence>
<feature type="region of interest" description="Disordered" evidence="8">
    <location>
        <begin position="1"/>
        <end position="76"/>
    </location>
</feature>
<name>A0AAD5JS67_ACENE</name>
<comment type="similarity">
    <text evidence="2 7">Belongs to the purine permeases (TC 2.A.7.14) family.</text>
</comment>
<keyword evidence="6 7" id="KW-0472">Membrane</keyword>
<keyword evidence="10" id="KW-1185">Reference proteome</keyword>
<evidence type="ECO:0000256" key="4">
    <source>
        <dbReference type="ARBA" id="ARBA00022692"/>
    </source>
</evidence>
<feature type="compositionally biased region" description="Low complexity" evidence="8">
    <location>
        <begin position="29"/>
        <end position="44"/>
    </location>
</feature>
<keyword evidence="5 7" id="KW-1133">Transmembrane helix</keyword>
<evidence type="ECO:0000256" key="8">
    <source>
        <dbReference type="SAM" id="MobiDB-lite"/>
    </source>
</evidence>
<feature type="transmembrane region" description="Helical" evidence="7">
    <location>
        <begin position="283"/>
        <end position="300"/>
    </location>
</feature>
<evidence type="ECO:0000256" key="3">
    <source>
        <dbReference type="ARBA" id="ARBA00022448"/>
    </source>
</evidence>
<dbReference type="EMBL" id="JAJSOW010000002">
    <property type="protein sequence ID" value="KAI9197797.1"/>
    <property type="molecule type" value="Genomic_DNA"/>
</dbReference>
<dbReference type="Proteomes" id="UP001064489">
    <property type="component" value="Chromosome 13"/>
</dbReference>
<feature type="transmembrane region" description="Helical" evidence="7">
    <location>
        <begin position="320"/>
        <end position="345"/>
    </location>
</feature>
<organism evidence="9 10">
    <name type="scientific">Acer negundo</name>
    <name type="common">Box elder</name>
    <dbReference type="NCBI Taxonomy" id="4023"/>
    <lineage>
        <taxon>Eukaryota</taxon>
        <taxon>Viridiplantae</taxon>
        <taxon>Streptophyta</taxon>
        <taxon>Embryophyta</taxon>
        <taxon>Tracheophyta</taxon>
        <taxon>Spermatophyta</taxon>
        <taxon>Magnoliopsida</taxon>
        <taxon>eudicotyledons</taxon>
        <taxon>Gunneridae</taxon>
        <taxon>Pentapetalae</taxon>
        <taxon>rosids</taxon>
        <taxon>malvids</taxon>
        <taxon>Sapindales</taxon>
        <taxon>Sapindaceae</taxon>
        <taxon>Hippocastanoideae</taxon>
        <taxon>Acereae</taxon>
        <taxon>Acer</taxon>
    </lineage>
</organism>
<feature type="transmembrane region" description="Helical" evidence="7">
    <location>
        <begin position="121"/>
        <end position="140"/>
    </location>
</feature>
<evidence type="ECO:0000313" key="10">
    <source>
        <dbReference type="Proteomes" id="UP001064489"/>
    </source>
</evidence>
<feature type="transmembrane region" description="Helical" evidence="7">
    <location>
        <begin position="152"/>
        <end position="174"/>
    </location>
</feature>
<evidence type="ECO:0000256" key="1">
    <source>
        <dbReference type="ARBA" id="ARBA00004141"/>
    </source>
</evidence>
<dbReference type="PANTHER" id="PTHR31376:SF3">
    <property type="entry name" value="PURINE PERMEASE 4-RELATED"/>
    <property type="match status" value="1"/>
</dbReference>
<feature type="transmembrane region" description="Helical" evidence="7">
    <location>
        <begin position="83"/>
        <end position="101"/>
    </location>
</feature>
<dbReference type="SUPFAM" id="SSF103481">
    <property type="entry name" value="Multidrug resistance efflux transporter EmrE"/>
    <property type="match status" value="1"/>
</dbReference>
<comment type="subcellular location">
    <subcellularLocation>
        <location evidence="1 7">Membrane</location>
        <topology evidence="1 7">Multi-pass membrane protein</topology>
    </subcellularLocation>
</comment>
<feature type="transmembrane region" description="Helical" evidence="7">
    <location>
        <begin position="180"/>
        <end position="205"/>
    </location>
</feature>
<feature type="transmembrane region" description="Helical" evidence="7">
    <location>
        <begin position="212"/>
        <end position="232"/>
    </location>
</feature>